<organism evidence="1 2">
    <name type="scientific">Puccinia graminis f. sp. tritici</name>
    <dbReference type="NCBI Taxonomy" id="56615"/>
    <lineage>
        <taxon>Eukaryota</taxon>
        <taxon>Fungi</taxon>
        <taxon>Dikarya</taxon>
        <taxon>Basidiomycota</taxon>
        <taxon>Pucciniomycotina</taxon>
        <taxon>Pucciniomycetes</taxon>
        <taxon>Pucciniales</taxon>
        <taxon>Pucciniaceae</taxon>
        <taxon>Puccinia</taxon>
    </lineage>
</organism>
<protein>
    <submittedName>
        <fullName evidence="1">Uncharacterized protein</fullName>
    </submittedName>
</protein>
<name>A0A5B0QPV1_PUCGR</name>
<keyword evidence="2" id="KW-1185">Reference proteome</keyword>
<accession>A0A5B0QPV1</accession>
<gene>
    <name evidence="1" type="ORF">PGT21_035427</name>
</gene>
<sequence length="152" mass="17178">MKQEPNGKLILSKNKIDSNGRLERVLLSENRRITQEFWERKGLGATAIVAHSWDDAPQECIQKPSPNLSQLIFADIPLEQTRMLSKKIIYFPTPRLQEKNKGVATNTFGSSSRAPLHSRGGYIEMLVYAAWHDSILIFTPGINCIFNVAHES</sequence>
<proteinExistence type="predicted"/>
<reference evidence="1 2" key="1">
    <citation type="submission" date="2019-05" db="EMBL/GenBank/DDBJ databases">
        <title>Emergence of the Ug99 lineage of the wheat stem rust pathogen through somatic hybridization.</title>
        <authorList>
            <person name="Li F."/>
            <person name="Upadhyaya N.M."/>
            <person name="Sperschneider J."/>
            <person name="Matny O."/>
            <person name="Nguyen-Phuc H."/>
            <person name="Mago R."/>
            <person name="Raley C."/>
            <person name="Miller M.E."/>
            <person name="Silverstein K.A.T."/>
            <person name="Henningsen E."/>
            <person name="Hirsch C.D."/>
            <person name="Visser B."/>
            <person name="Pretorius Z.A."/>
            <person name="Steffenson B.J."/>
            <person name="Schwessinger B."/>
            <person name="Dodds P.N."/>
            <person name="Figueroa M."/>
        </authorList>
    </citation>
    <scope>NUCLEOTIDE SEQUENCE [LARGE SCALE GENOMIC DNA]</scope>
    <source>
        <strain evidence="1">21-0</strain>
    </source>
</reference>
<dbReference type="EMBL" id="VSWC01000014">
    <property type="protein sequence ID" value="KAA1115346.1"/>
    <property type="molecule type" value="Genomic_DNA"/>
</dbReference>
<comment type="caution">
    <text evidence="1">The sequence shown here is derived from an EMBL/GenBank/DDBJ whole genome shotgun (WGS) entry which is preliminary data.</text>
</comment>
<evidence type="ECO:0000313" key="2">
    <source>
        <dbReference type="Proteomes" id="UP000324748"/>
    </source>
</evidence>
<dbReference type="AlphaFoldDB" id="A0A5B0QPV1"/>
<dbReference type="Proteomes" id="UP000324748">
    <property type="component" value="Unassembled WGS sequence"/>
</dbReference>
<evidence type="ECO:0000313" key="1">
    <source>
        <dbReference type="EMBL" id="KAA1115346.1"/>
    </source>
</evidence>